<keyword evidence="3" id="KW-0963">Cytoplasm</keyword>
<dbReference type="InterPro" id="IPR050587">
    <property type="entry name" value="GNT1/Glycosyltrans_8"/>
</dbReference>
<dbReference type="InterPro" id="IPR011323">
    <property type="entry name" value="Mss4/transl-control_tumour"/>
</dbReference>
<dbReference type="PROSITE" id="PS51797">
    <property type="entry name" value="TCTP_3"/>
    <property type="match status" value="1"/>
</dbReference>
<dbReference type="InterPro" id="IPR018103">
    <property type="entry name" value="Translation_control_tumour_CS"/>
</dbReference>
<dbReference type="EMBL" id="OC855222">
    <property type="protein sequence ID" value="CAD7621531.1"/>
    <property type="molecule type" value="Genomic_DNA"/>
</dbReference>
<dbReference type="GO" id="GO:0008466">
    <property type="term" value="F:glycogenin glucosyltransferase activity"/>
    <property type="evidence" value="ECO:0007669"/>
    <property type="project" value="UniProtKB-EC"/>
</dbReference>
<gene>
    <name evidence="17" type="ORF">OSB1V03_LOCUS2002</name>
</gene>
<evidence type="ECO:0000256" key="12">
    <source>
        <dbReference type="ARBA" id="ARBA00052293"/>
    </source>
</evidence>
<evidence type="ECO:0000256" key="5">
    <source>
        <dbReference type="ARBA" id="ARBA00022723"/>
    </source>
</evidence>
<dbReference type="AlphaFoldDB" id="A0A7R9KEA8"/>
<dbReference type="CDD" id="cd02537">
    <property type="entry name" value="GT8_Glycogenin"/>
    <property type="match status" value="1"/>
</dbReference>
<dbReference type="Gene3D" id="3.90.550.10">
    <property type="entry name" value="Spore Coat Polysaccharide Biosynthesis Protein SpsA, Chain A"/>
    <property type="match status" value="1"/>
</dbReference>
<dbReference type="FunFam" id="3.90.550.10:FF:000092">
    <property type="entry name" value="Glycogenin 2"/>
    <property type="match status" value="1"/>
</dbReference>
<dbReference type="InterPro" id="IPR015649">
    <property type="entry name" value="SCHIP_1_C"/>
</dbReference>
<evidence type="ECO:0000259" key="16">
    <source>
        <dbReference type="PROSITE" id="PS51797"/>
    </source>
</evidence>
<name>A0A7R9KEA8_9ACAR</name>
<keyword evidence="4" id="KW-0808">Transferase</keyword>
<dbReference type="SUPFAM" id="SSF51316">
    <property type="entry name" value="Mss4-like"/>
    <property type="match status" value="1"/>
</dbReference>
<evidence type="ECO:0000256" key="6">
    <source>
        <dbReference type="ARBA" id="ARBA00023056"/>
    </source>
</evidence>
<dbReference type="GO" id="GO:0046872">
    <property type="term" value="F:metal ion binding"/>
    <property type="evidence" value="ECO:0007669"/>
    <property type="project" value="UniProtKB-KW"/>
</dbReference>
<comment type="subcellular location">
    <subcellularLocation>
        <location evidence="2">Cytoplasm</location>
    </subcellularLocation>
</comment>
<evidence type="ECO:0000256" key="2">
    <source>
        <dbReference type="ARBA" id="ARBA00004496"/>
    </source>
</evidence>
<keyword evidence="18" id="KW-1185">Reference proteome</keyword>
<evidence type="ECO:0000256" key="1">
    <source>
        <dbReference type="ARBA" id="ARBA00001936"/>
    </source>
</evidence>
<feature type="domain" description="TCTP" evidence="16">
    <location>
        <begin position="1"/>
        <end position="174"/>
    </location>
</feature>
<evidence type="ECO:0000256" key="13">
    <source>
        <dbReference type="ARBA" id="ARBA00057883"/>
    </source>
</evidence>
<dbReference type="InterPro" id="IPR011057">
    <property type="entry name" value="Mss4-like_sf"/>
</dbReference>
<dbReference type="PROSITE" id="PS01002">
    <property type="entry name" value="TCTP_1"/>
    <property type="match status" value="1"/>
</dbReference>
<evidence type="ECO:0000256" key="7">
    <source>
        <dbReference type="ARBA" id="ARBA00023180"/>
    </source>
</evidence>
<dbReference type="SUPFAM" id="SSF53448">
    <property type="entry name" value="Nucleotide-diphospho-sugar transferases"/>
    <property type="match status" value="1"/>
</dbReference>
<comment type="similarity">
    <text evidence="9">Belongs to the glycosyltransferase 8 family. Glycogenin subfamily.</text>
</comment>
<dbReference type="EC" id="2.4.1.186" evidence="10"/>
<proteinExistence type="inferred from homology"/>
<protein>
    <recommendedName>
        <fullName evidence="10">glycogenin glucosyltransferase</fullName>
        <ecNumber evidence="10">2.4.1.186</ecNumber>
    </recommendedName>
</protein>
<dbReference type="InterPro" id="IPR029044">
    <property type="entry name" value="Nucleotide-diphossugar_trans"/>
</dbReference>
<keyword evidence="5" id="KW-0479">Metal-binding</keyword>
<accession>A0A7R9KEA8</accession>
<evidence type="ECO:0000256" key="8">
    <source>
        <dbReference type="ARBA" id="ARBA00023211"/>
    </source>
</evidence>
<comment type="cofactor">
    <cofactor evidence="1">
        <name>Mn(2+)</name>
        <dbReference type="ChEBI" id="CHEBI:29035"/>
    </cofactor>
</comment>
<evidence type="ECO:0000256" key="10">
    <source>
        <dbReference type="ARBA" id="ARBA00038934"/>
    </source>
</evidence>
<dbReference type="Pfam" id="PF00838">
    <property type="entry name" value="TCTP"/>
    <property type="match status" value="1"/>
</dbReference>
<reference evidence="17" key="1">
    <citation type="submission" date="2020-11" db="EMBL/GenBank/DDBJ databases">
        <authorList>
            <person name="Tran Van P."/>
        </authorList>
    </citation>
    <scope>NUCLEOTIDE SEQUENCE</scope>
</reference>
<evidence type="ECO:0000256" key="9">
    <source>
        <dbReference type="ARBA" id="ARBA00038162"/>
    </source>
</evidence>
<feature type="compositionally biased region" description="Low complexity" evidence="15">
    <location>
        <begin position="557"/>
        <end position="566"/>
    </location>
</feature>
<dbReference type="GO" id="GO:0005978">
    <property type="term" value="P:glycogen biosynthetic process"/>
    <property type="evidence" value="ECO:0007669"/>
    <property type="project" value="UniProtKB-KW"/>
</dbReference>
<dbReference type="GO" id="GO:0005737">
    <property type="term" value="C:cytoplasm"/>
    <property type="evidence" value="ECO:0007669"/>
    <property type="project" value="UniProtKB-SubCell"/>
</dbReference>
<comment type="catalytic activity">
    <reaction evidence="11">
        <text>[1,4-alpha-D-glucosyl](n)-L-tyrosyl-[glycogenin] + UDP-alpha-D-glucose = [1,4-alpha-D-glucosyl](n+1)-L-tyrosyl-[glycogenin] + UDP + H(+)</text>
        <dbReference type="Rhea" id="RHEA:56560"/>
        <dbReference type="Rhea" id="RHEA-COMP:14606"/>
        <dbReference type="Rhea" id="RHEA-COMP:14607"/>
        <dbReference type="ChEBI" id="CHEBI:15378"/>
        <dbReference type="ChEBI" id="CHEBI:58223"/>
        <dbReference type="ChEBI" id="CHEBI:58885"/>
        <dbReference type="ChEBI" id="CHEBI:140574"/>
        <dbReference type="EC" id="2.4.1.186"/>
    </reaction>
</comment>
<evidence type="ECO:0000313" key="18">
    <source>
        <dbReference type="Proteomes" id="UP000759131"/>
    </source>
</evidence>
<evidence type="ECO:0000256" key="11">
    <source>
        <dbReference type="ARBA" id="ARBA00050886"/>
    </source>
</evidence>
<dbReference type="EMBL" id="CAJPIZ010000647">
    <property type="protein sequence ID" value="CAG2101961.1"/>
    <property type="molecule type" value="Genomic_DNA"/>
</dbReference>
<dbReference type="PRINTS" id="PR01653">
    <property type="entry name" value="TCTPROTEIN"/>
</dbReference>
<dbReference type="OrthoDB" id="2014201at2759"/>
<feature type="region of interest" description="Disordered" evidence="15">
    <location>
        <begin position="630"/>
        <end position="692"/>
    </location>
</feature>
<comment type="catalytic activity">
    <reaction evidence="12">
        <text>L-tyrosyl-[glycogenin] + UDP-alpha-D-glucose = alpha-D-glucosyl-L-tyrosyl-[glycogenin] + UDP + H(+)</text>
        <dbReference type="Rhea" id="RHEA:23360"/>
        <dbReference type="Rhea" id="RHEA-COMP:14604"/>
        <dbReference type="Rhea" id="RHEA-COMP:14605"/>
        <dbReference type="ChEBI" id="CHEBI:15378"/>
        <dbReference type="ChEBI" id="CHEBI:46858"/>
        <dbReference type="ChEBI" id="CHEBI:58223"/>
        <dbReference type="ChEBI" id="CHEBI:58885"/>
        <dbReference type="ChEBI" id="CHEBI:140573"/>
        <dbReference type="EC" id="2.4.1.186"/>
    </reaction>
</comment>
<dbReference type="InterPro" id="IPR018105">
    <property type="entry name" value="Translational_control_tumour_p"/>
</dbReference>
<dbReference type="Gene3D" id="2.170.150.10">
    <property type="entry name" value="Metal Binding Protein, Guanine Nucleotide Exchange Factor, Chain A"/>
    <property type="match status" value="1"/>
</dbReference>
<comment type="similarity">
    <text evidence="14">Belongs to the TCTP family.</text>
</comment>
<keyword evidence="8" id="KW-0464">Manganese</keyword>
<feature type="region of interest" description="Disordered" evidence="15">
    <location>
        <begin position="552"/>
        <end position="591"/>
    </location>
</feature>
<organism evidence="17">
    <name type="scientific">Medioppia subpectinata</name>
    <dbReference type="NCBI Taxonomy" id="1979941"/>
    <lineage>
        <taxon>Eukaryota</taxon>
        <taxon>Metazoa</taxon>
        <taxon>Ecdysozoa</taxon>
        <taxon>Arthropoda</taxon>
        <taxon>Chelicerata</taxon>
        <taxon>Arachnida</taxon>
        <taxon>Acari</taxon>
        <taxon>Acariformes</taxon>
        <taxon>Sarcoptiformes</taxon>
        <taxon>Oribatida</taxon>
        <taxon>Brachypylina</taxon>
        <taxon>Oppioidea</taxon>
        <taxon>Oppiidae</taxon>
        <taxon>Medioppia</taxon>
    </lineage>
</organism>
<comment type="function">
    <text evidence="13">Self-glucosylating initiator of glycogen synthesis. It catalyzes the formation of a short alpha (1,4)-glucosyl chain covalently attached via a glucose 1-O-tyrosyl linkage to internal tyrosine residues and these chains act as primers for the elongation reaction catalyzed by glycogen synthase.</text>
</comment>
<dbReference type="Pfam" id="PF10148">
    <property type="entry name" value="SCHIP-1_C"/>
    <property type="match status" value="1"/>
</dbReference>
<feature type="compositionally biased region" description="Basic and acidic residues" evidence="15">
    <location>
        <begin position="573"/>
        <end position="591"/>
    </location>
</feature>
<sequence>MIIFKDLITGDELFTDSSKVRLVDGCLWEVECRHVTRKQGEIEIAGFNASAEEVEEGTDEQVESGLDLVLNQRLVETGFTKSDYKNYLKTYTKSLQDKWKELEFSEDEINTAKTKLTEAVKKVLPKLGDYQFFLGESTNPDGMVGLLEYREKEDGSGETPVMMFFKHGLDEEKFHDREDIRRRLALDSDIIEKPPKKELFSDYHSKLHTEARLALAQLQIIVNDMYSQIESLNTELMQLLVKRDELYMSQDSVLVDIEDLTIFLSTLETIGTDGNLKGICMGWGAEWKKLYGNQEAFVTLVTNDTYGMGALVLAHSLHATNTRAQLVVLITPGVTDHMKNTLSSVYHLVQSVDLIQSTDTEILEAMKRPELGVTLSKIHCWRLTQYQKCVFLDADCLVVKNIDELFEKQELSAVPDIGWPDCFNSGVFVFSPSEETFRALLKTAIESGSFDGGDQGLLNSYFSDWQTKDIARHLSFIYNMSSIAVYSYPPAYRQFGKNVKVIHFLGSLKPWFYPYNVLTGQVMQPKDIQGSQQLDHVQQWWNVFMSKVQSTLTTEDTGGSSQTGSQSPPPPELEVHASHGERESGSSPPVHHDYYIEKVEVPAPGPPQGDHEFPQPFGVAALQLREEPAVVETEGAANEHKPDDTTPEPNQRLHETEGETPDPGLPISESSLHKHELTNKTNELTEPESGLAGTLSKIHLSEEYGGIEECGGNRDEFARQKAWESGQIDYLGTDSFANILKKINEAINAPASN</sequence>
<evidence type="ECO:0000256" key="14">
    <source>
        <dbReference type="PROSITE-ProRule" id="PRU01133"/>
    </source>
</evidence>
<dbReference type="Proteomes" id="UP000759131">
    <property type="component" value="Unassembled WGS sequence"/>
</dbReference>
<evidence type="ECO:0000256" key="3">
    <source>
        <dbReference type="ARBA" id="ARBA00022490"/>
    </source>
</evidence>
<dbReference type="InterPro" id="IPR002495">
    <property type="entry name" value="Glyco_trans_8"/>
</dbReference>
<dbReference type="PANTHER" id="PTHR11183">
    <property type="entry name" value="GLYCOGENIN SUBFAMILY MEMBER"/>
    <property type="match status" value="1"/>
</dbReference>
<dbReference type="InterPro" id="IPR034737">
    <property type="entry name" value="TCTP"/>
</dbReference>
<keyword evidence="7" id="KW-0325">Glycoprotein</keyword>
<evidence type="ECO:0000256" key="15">
    <source>
        <dbReference type="SAM" id="MobiDB-lite"/>
    </source>
</evidence>
<evidence type="ECO:0000256" key="4">
    <source>
        <dbReference type="ARBA" id="ARBA00022679"/>
    </source>
</evidence>
<evidence type="ECO:0000313" key="17">
    <source>
        <dbReference type="EMBL" id="CAD7621531.1"/>
    </source>
</evidence>
<keyword evidence="6" id="KW-0320">Glycogen biosynthesis</keyword>
<dbReference type="Pfam" id="PF01501">
    <property type="entry name" value="Glyco_transf_8"/>
    <property type="match status" value="1"/>
</dbReference>